<organism evidence="1 2">
    <name type="scientific">Massilia agrisoli</name>
    <dbReference type="NCBI Taxonomy" id="2892444"/>
    <lineage>
        <taxon>Bacteria</taxon>
        <taxon>Pseudomonadati</taxon>
        <taxon>Pseudomonadota</taxon>
        <taxon>Betaproteobacteria</taxon>
        <taxon>Burkholderiales</taxon>
        <taxon>Oxalobacteraceae</taxon>
        <taxon>Telluria group</taxon>
        <taxon>Massilia</taxon>
    </lineage>
</organism>
<dbReference type="Proteomes" id="UP001198701">
    <property type="component" value="Unassembled WGS sequence"/>
</dbReference>
<gene>
    <name evidence="1" type="ORF">LMJ30_12335</name>
</gene>
<sequence length="100" mass="11326">MNLEEAVAKAREVSDDMVLVAIPPFTWGSEARYIPLTDDFRVPSQIADEGFEVVLGHEDLITQLDYLTEKKVSKKTAAEFVAHYAVHDDWPAWFSDLKEA</sequence>
<dbReference type="RefSeq" id="WP_229432642.1">
    <property type="nucleotide sequence ID" value="NZ_JAJHPV010000013.1"/>
</dbReference>
<evidence type="ECO:0000313" key="1">
    <source>
        <dbReference type="EMBL" id="MCC6071749.1"/>
    </source>
</evidence>
<keyword evidence="2" id="KW-1185">Reference proteome</keyword>
<comment type="caution">
    <text evidence="1">The sequence shown here is derived from an EMBL/GenBank/DDBJ whole genome shotgun (WGS) entry which is preliminary data.</text>
</comment>
<name>A0ABS8IX05_9BURK</name>
<reference evidence="1 2" key="1">
    <citation type="submission" date="2021-11" db="EMBL/GenBank/DDBJ databases">
        <authorList>
            <person name="Huq M.A."/>
        </authorList>
    </citation>
    <scope>NUCLEOTIDE SEQUENCE [LARGE SCALE GENOMIC DNA]</scope>
    <source>
        <strain evidence="1 2">MAHUQ-52</strain>
    </source>
</reference>
<dbReference type="EMBL" id="JAJHPV010000013">
    <property type="protein sequence ID" value="MCC6071749.1"/>
    <property type="molecule type" value="Genomic_DNA"/>
</dbReference>
<protein>
    <submittedName>
        <fullName evidence="1">Uncharacterized protein</fullName>
    </submittedName>
</protein>
<proteinExistence type="predicted"/>
<evidence type="ECO:0000313" key="2">
    <source>
        <dbReference type="Proteomes" id="UP001198701"/>
    </source>
</evidence>
<accession>A0ABS8IX05</accession>